<dbReference type="EMBL" id="JACYTR010000039">
    <property type="protein sequence ID" value="MBD8527068.1"/>
    <property type="molecule type" value="Genomic_DNA"/>
</dbReference>
<accession>A0AAW3ZM80</accession>
<reference evidence="1 2" key="1">
    <citation type="submission" date="2020-09" db="EMBL/GenBank/DDBJ databases">
        <title>Pseudoxanthomonas sp. CAU 1598 isolated from sand of Yaerae Beach.</title>
        <authorList>
            <person name="Kim W."/>
        </authorList>
    </citation>
    <scope>NUCLEOTIDE SEQUENCE [LARGE SCALE GENOMIC DNA]</scope>
    <source>
        <strain evidence="1 2">CAU 1598</strain>
    </source>
</reference>
<evidence type="ECO:0000313" key="1">
    <source>
        <dbReference type="EMBL" id="MBD8527068.1"/>
    </source>
</evidence>
<dbReference type="RefSeq" id="WP_192030489.1">
    <property type="nucleotide sequence ID" value="NZ_JACYTR010000039.1"/>
</dbReference>
<evidence type="ECO:0000313" key="2">
    <source>
        <dbReference type="Proteomes" id="UP000613768"/>
    </source>
</evidence>
<proteinExistence type="predicted"/>
<keyword evidence="2" id="KW-1185">Reference proteome</keyword>
<protein>
    <submittedName>
        <fullName evidence="1">Uncharacterized protein</fullName>
    </submittedName>
</protein>
<dbReference type="Proteomes" id="UP000613768">
    <property type="component" value="Unassembled WGS sequence"/>
</dbReference>
<organism evidence="1 2">
    <name type="scientific">Pseudomarimonas arenosa</name>
    <dbReference type="NCBI Taxonomy" id="2774145"/>
    <lineage>
        <taxon>Bacteria</taxon>
        <taxon>Pseudomonadati</taxon>
        <taxon>Pseudomonadota</taxon>
        <taxon>Gammaproteobacteria</taxon>
        <taxon>Lysobacterales</taxon>
        <taxon>Lysobacteraceae</taxon>
        <taxon>Pseudomarimonas</taxon>
    </lineage>
</organism>
<gene>
    <name evidence="1" type="ORF">IFO71_15105</name>
</gene>
<dbReference type="AlphaFoldDB" id="A0AAW3ZM80"/>
<comment type="caution">
    <text evidence="1">The sequence shown here is derived from an EMBL/GenBank/DDBJ whole genome shotgun (WGS) entry which is preliminary data.</text>
</comment>
<name>A0AAW3ZM80_9GAMM</name>
<sequence>MHKQQFYKIGVMLGLVGLIAAGQMSDGIAAEPVLNHEIQNAAGSAISACTASLRRAERQSPAEAVSESDYQKYVLSMDKARALYPDVDQYSGKIMGRVPKEILPPCQALMQRYAAGEGAASLSVSSICARNVEARLKPILDPNGEYQRRGDTRVVWFARKDLEAARKYWSAGREGYQVAGTRCATNDRFKQGATELQQRIDQAAALVVEWEAKKNVEFVGIRGSNEVVYKRRDSGQELTAGEANQI</sequence>